<evidence type="ECO:0000313" key="2">
    <source>
        <dbReference type="Proteomes" id="UP000198374"/>
    </source>
</evidence>
<gene>
    <name evidence="1" type="ORF">IWT30_02054</name>
</gene>
<sequence length="79" mass="9168">MIARLEVNSLDTDNLLDDYTQWLRDQYRIKRIGTSDEITTPSTNMNGDNLRILTGFAYLMMRQNLISAMVRINDLSIID</sequence>
<comment type="caution">
    <text evidence="1">The sequence shown here is derived from an EMBL/GenBank/DDBJ whole genome shotgun (WGS) entry which is preliminary data.</text>
</comment>
<dbReference type="EMBL" id="BCMF01000011">
    <property type="protein sequence ID" value="GAX00074.1"/>
    <property type="molecule type" value="Genomic_DNA"/>
</dbReference>
<keyword evidence="2" id="KW-1185">Reference proteome</keyword>
<proteinExistence type="predicted"/>
<protein>
    <submittedName>
        <fullName evidence="1">Uncharacterized protein</fullName>
    </submittedName>
</protein>
<name>A0A1Z5IE44_9LACO</name>
<organism evidence="1 2">
    <name type="scientific">Secundilactobacillus mixtipabuli</name>
    <dbReference type="NCBI Taxonomy" id="1435342"/>
    <lineage>
        <taxon>Bacteria</taxon>
        <taxon>Bacillati</taxon>
        <taxon>Bacillota</taxon>
        <taxon>Bacilli</taxon>
        <taxon>Lactobacillales</taxon>
        <taxon>Lactobacillaceae</taxon>
        <taxon>Secundilactobacillus</taxon>
    </lineage>
</organism>
<accession>A0A1Z5IE44</accession>
<dbReference type="Proteomes" id="UP000198374">
    <property type="component" value="Unassembled WGS sequence"/>
</dbReference>
<evidence type="ECO:0000313" key="1">
    <source>
        <dbReference type="EMBL" id="GAX00074.1"/>
    </source>
</evidence>
<dbReference type="AlphaFoldDB" id="A0A1Z5IE44"/>
<reference evidence="1 2" key="1">
    <citation type="submission" date="2015-11" db="EMBL/GenBank/DDBJ databases">
        <title>Draft genome sequences of new species of the genus Lactobacillus isolated from orchardgrass silage.</title>
        <authorList>
            <person name="Tohno M."/>
            <person name="Tanizawa Y."/>
            <person name="Arita M."/>
        </authorList>
    </citation>
    <scope>NUCLEOTIDE SEQUENCE [LARGE SCALE GENOMIC DNA]</scope>
    <source>
        <strain evidence="1 2">IWT30</strain>
    </source>
</reference>